<dbReference type="InterPro" id="IPR036097">
    <property type="entry name" value="HisK_dim/P_sf"/>
</dbReference>
<dbReference type="CDD" id="cd00082">
    <property type="entry name" value="HisKA"/>
    <property type="match status" value="1"/>
</dbReference>
<gene>
    <name evidence="14" type="ORF">G7066_07740</name>
</gene>
<dbReference type="PROSITE" id="PS50109">
    <property type="entry name" value="HIS_KIN"/>
    <property type="match status" value="1"/>
</dbReference>
<evidence type="ECO:0000313" key="15">
    <source>
        <dbReference type="Proteomes" id="UP000503441"/>
    </source>
</evidence>
<evidence type="ECO:0000256" key="7">
    <source>
        <dbReference type="ARBA" id="ARBA00022777"/>
    </source>
</evidence>
<dbReference type="InterPro" id="IPR050428">
    <property type="entry name" value="TCS_sensor_his_kinase"/>
</dbReference>
<evidence type="ECO:0000256" key="11">
    <source>
        <dbReference type="SAM" id="Phobius"/>
    </source>
</evidence>
<evidence type="ECO:0000256" key="5">
    <source>
        <dbReference type="ARBA" id="ARBA00022679"/>
    </source>
</evidence>
<dbReference type="PROSITE" id="PS50885">
    <property type="entry name" value="HAMP"/>
    <property type="match status" value="1"/>
</dbReference>
<dbReference type="RefSeq" id="WP_166330209.1">
    <property type="nucleotide sequence ID" value="NZ_CP049933.1"/>
</dbReference>
<evidence type="ECO:0000256" key="6">
    <source>
        <dbReference type="ARBA" id="ARBA00022692"/>
    </source>
</evidence>
<accession>A0ABX6JW59</accession>
<evidence type="ECO:0000313" key="14">
    <source>
        <dbReference type="EMBL" id="QIM18534.1"/>
    </source>
</evidence>
<proteinExistence type="predicted"/>
<keyword evidence="15" id="KW-1185">Reference proteome</keyword>
<dbReference type="InterPro" id="IPR003661">
    <property type="entry name" value="HisK_dim/P_dom"/>
</dbReference>
<keyword evidence="8 11" id="KW-1133">Transmembrane helix</keyword>
<dbReference type="Pfam" id="PF00512">
    <property type="entry name" value="HisKA"/>
    <property type="match status" value="1"/>
</dbReference>
<evidence type="ECO:0000256" key="9">
    <source>
        <dbReference type="ARBA" id="ARBA00023012"/>
    </source>
</evidence>
<dbReference type="Proteomes" id="UP000503441">
    <property type="component" value="Chromosome"/>
</dbReference>
<dbReference type="EMBL" id="CP049933">
    <property type="protein sequence ID" value="QIM18534.1"/>
    <property type="molecule type" value="Genomic_DNA"/>
</dbReference>
<keyword evidence="6 11" id="KW-0812">Transmembrane</keyword>
<dbReference type="PANTHER" id="PTHR45436:SF5">
    <property type="entry name" value="SENSOR HISTIDINE KINASE TRCS"/>
    <property type="match status" value="1"/>
</dbReference>
<evidence type="ECO:0000256" key="3">
    <source>
        <dbReference type="ARBA" id="ARBA00012438"/>
    </source>
</evidence>
<evidence type="ECO:0000259" key="13">
    <source>
        <dbReference type="PROSITE" id="PS50885"/>
    </source>
</evidence>
<evidence type="ECO:0000256" key="2">
    <source>
        <dbReference type="ARBA" id="ARBA00004236"/>
    </source>
</evidence>
<feature type="domain" description="Histidine kinase" evidence="12">
    <location>
        <begin position="264"/>
        <end position="480"/>
    </location>
</feature>
<comment type="subcellular location">
    <subcellularLocation>
        <location evidence="2">Cell membrane</location>
    </subcellularLocation>
</comment>
<evidence type="ECO:0000259" key="12">
    <source>
        <dbReference type="PROSITE" id="PS50109"/>
    </source>
</evidence>
<feature type="domain" description="HAMP" evidence="13">
    <location>
        <begin position="188"/>
        <end position="249"/>
    </location>
</feature>
<dbReference type="SUPFAM" id="SSF55874">
    <property type="entry name" value="ATPase domain of HSP90 chaperone/DNA topoisomerase II/histidine kinase"/>
    <property type="match status" value="1"/>
</dbReference>
<dbReference type="PANTHER" id="PTHR45436">
    <property type="entry name" value="SENSOR HISTIDINE KINASE YKOH"/>
    <property type="match status" value="1"/>
</dbReference>
<comment type="catalytic activity">
    <reaction evidence="1">
        <text>ATP + protein L-histidine = ADP + protein N-phospho-L-histidine.</text>
        <dbReference type="EC" id="2.7.13.3"/>
    </reaction>
</comment>
<name>A0ABX6JW59_9MICO</name>
<dbReference type="Gene3D" id="3.30.565.10">
    <property type="entry name" value="Histidine kinase-like ATPase, C-terminal domain"/>
    <property type="match status" value="1"/>
</dbReference>
<keyword evidence="4" id="KW-0597">Phosphoprotein</keyword>
<protein>
    <recommendedName>
        <fullName evidence="3">histidine kinase</fullName>
        <ecNumber evidence="3">2.7.13.3</ecNumber>
    </recommendedName>
</protein>
<dbReference type="CDD" id="cd00075">
    <property type="entry name" value="HATPase"/>
    <property type="match status" value="1"/>
</dbReference>
<dbReference type="InterPro" id="IPR003594">
    <property type="entry name" value="HATPase_dom"/>
</dbReference>
<dbReference type="SMART" id="SM00387">
    <property type="entry name" value="HATPase_c"/>
    <property type="match status" value="1"/>
</dbReference>
<dbReference type="InterPro" id="IPR003660">
    <property type="entry name" value="HAMP_dom"/>
</dbReference>
<keyword evidence="9" id="KW-0902">Two-component regulatory system</keyword>
<dbReference type="Gene3D" id="1.10.287.130">
    <property type="match status" value="1"/>
</dbReference>
<evidence type="ECO:0000256" key="8">
    <source>
        <dbReference type="ARBA" id="ARBA00022989"/>
    </source>
</evidence>
<feature type="transmembrane region" description="Helical" evidence="11">
    <location>
        <begin position="164"/>
        <end position="187"/>
    </location>
</feature>
<sequence length="480" mass="51428">MTNSQPITNAAEAQTRKHRWSLRTRIVAILAFTVILLSGTIAAIGLTSLRASLVQQLDGGLRALSARVMVTGSMDGPGVSTGAIQVHIDATGAKGVLLDEDFTTKQLSSDQLTAITTGWSDSPTRDIVPGGGLGNYRFHLEQRGGTAMIVGLPLASVEQTISSLGLTMALVAIAGCLVFGMLAAWFVRHQLLPLEKVADAAEGIAETPLERGEVQLQRAEEPGPNAAGEVTRLVSGFNSMIDQVTDAFHARHDSEEKVRRFVSDASHELRTPLASIRGYSELTRRMGIELPKDAEYALGRIESESVRMTDLVEDLLLLARIDEGQELTSQPVDLTTLVSDAVNDAAVAGPHHQWLFEPAEHDGEPVTVAGDPARLQQVLVNLLANARIHTPEGTKVSVSLEEDENWATIHVHDNGPGIPAEQLPKLFERFARGDTSRTRATGSTGLGLAIIDAIVGAHRGELRVTSEPGDTSFTVRIPKS</sequence>
<organism evidence="14 15">
    <name type="scientific">Leucobacter coleopterorum</name>
    <dbReference type="NCBI Taxonomy" id="2714933"/>
    <lineage>
        <taxon>Bacteria</taxon>
        <taxon>Bacillati</taxon>
        <taxon>Actinomycetota</taxon>
        <taxon>Actinomycetes</taxon>
        <taxon>Micrococcales</taxon>
        <taxon>Microbacteriaceae</taxon>
        <taxon>Leucobacter</taxon>
    </lineage>
</organism>
<dbReference type="GO" id="GO:0016301">
    <property type="term" value="F:kinase activity"/>
    <property type="evidence" value="ECO:0007669"/>
    <property type="project" value="UniProtKB-KW"/>
</dbReference>
<dbReference type="SMART" id="SM00388">
    <property type="entry name" value="HisKA"/>
    <property type="match status" value="1"/>
</dbReference>
<reference evidence="14 15" key="1">
    <citation type="submission" date="2020-03" db="EMBL/GenBank/DDBJ databases">
        <title>Leucobacter sp. nov., isolated from beetles.</title>
        <authorList>
            <person name="Hyun D.-W."/>
            <person name="Bae J.-W."/>
        </authorList>
    </citation>
    <scope>NUCLEOTIDE SEQUENCE [LARGE SCALE GENOMIC DNA]</scope>
    <source>
        <strain evidence="14 15">HDW9A</strain>
    </source>
</reference>
<evidence type="ECO:0000256" key="1">
    <source>
        <dbReference type="ARBA" id="ARBA00000085"/>
    </source>
</evidence>
<dbReference type="PRINTS" id="PR00344">
    <property type="entry name" value="BCTRLSENSOR"/>
</dbReference>
<keyword evidence="5" id="KW-0808">Transferase</keyword>
<evidence type="ECO:0000256" key="10">
    <source>
        <dbReference type="ARBA" id="ARBA00023136"/>
    </source>
</evidence>
<dbReference type="Pfam" id="PF02518">
    <property type="entry name" value="HATPase_c"/>
    <property type="match status" value="1"/>
</dbReference>
<evidence type="ECO:0000256" key="4">
    <source>
        <dbReference type="ARBA" id="ARBA00022553"/>
    </source>
</evidence>
<dbReference type="Gene3D" id="6.10.340.10">
    <property type="match status" value="1"/>
</dbReference>
<dbReference type="EC" id="2.7.13.3" evidence="3"/>
<keyword evidence="10 11" id="KW-0472">Membrane</keyword>
<feature type="transmembrane region" description="Helical" evidence="11">
    <location>
        <begin position="26"/>
        <end position="46"/>
    </location>
</feature>
<keyword evidence="7 14" id="KW-0418">Kinase</keyword>
<dbReference type="InterPro" id="IPR005467">
    <property type="entry name" value="His_kinase_dom"/>
</dbReference>
<dbReference type="InterPro" id="IPR004358">
    <property type="entry name" value="Sig_transdc_His_kin-like_C"/>
</dbReference>
<dbReference type="SUPFAM" id="SSF47384">
    <property type="entry name" value="Homodimeric domain of signal transducing histidine kinase"/>
    <property type="match status" value="1"/>
</dbReference>
<dbReference type="InterPro" id="IPR036890">
    <property type="entry name" value="HATPase_C_sf"/>
</dbReference>